<reference evidence="1 2" key="1">
    <citation type="submission" date="2021-05" db="EMBL/GenBank/DDBJ databases">
        <title>Ornithinibacillus massiliensis sp. nov.</title>
        <authorList>
            <person name="Iwaza R."/>
            <person name="Lagier J.-C."/>
            <person name="Raoult D."/>
        </authorList>
    </citation>
    <scope>NUCLEOTIDE SEQUENCE [LARGE SCALE GENOMIC DNA]</scope>
    <source>
        <strain evidence="1 2">Marseille-P3601</strain>
    </source>
</reference>
<dbReference type="RefSeq" id="WP_211741818.1">
    <property type="nucleotide sequence ID" value="NZ_JAGXBY010000003.1"/>
</dbReference>
<dbReference type="EMBL" id="JAGXBY010000003">
    <property type="protein sequence ID" value="MBS3680671.1"/>
    <property type="molecule type" value="Genomic_DNA"/>
</dbReference>
<dbReference type="InterPro" id="IPR016181">
    <property type="entry name" value="Acyl_CoA_acyltransferase"/>
</dbReference>
<dbReference type="SUPFAM" id="SSF55729">
    <property type="entry name" value="Acyl-CoA N-acyltransferases (Nat)"/>
    <property type="match status" value="1"/>
</dbReference>
<evidence type="ECO:0000313" key="2">
    <source>
        <dbReference type="Proteomes" id="UP000681870"/>
    </source>
</evidence>
<sequence>MTYTMKSYQPSDELQLINFITALDEDSEILHRIRHSTYKHVFLVYSQGEINGMIMAWKSSFHPNCTYFTCMAHHTEAAKALLAELERHLEQQDYPLQTIVDENDRLHAFYLDNLFTIIRKTYLPRINVLKDHASFAIPTNQVVKPLDEVTPHAKLANQLVALVKRNYEETHLVNPVATMELTKWRNLTYPEDLLASGSFVCLDPNEEKILAYSFLHEAERDDMVELGWCGAFDEPSAAIIPSLVVKQLEYAMRIGYQYVEGEFDTTSIYAMEVLHTLSLPKHPVSITYQKRGI</sequence>
<evidence type="ECO:0000313" key="1">
    <source>
        <dbReference type="EMBL" id="MBS3680671.1"/>
    </source>
</evidence>
<comment type="caution">
    <text evidence="1">The sequence shown here is derived from an EMBL/GenBank/DDBJ whole genome shotgun (WGS) entry which is preliminary data.</text>
</comment>
<keyword evidence="2" id="KW-1185">Reference proteome</keyword>
<dbReference type="Proteomes" id="UP000681870">
    <property type="component" value="Unassembled WGS sequence"/>
</dbReference>
<accession>A0ABS5MEB2</accession>
<protein>
    <recommendedName>
        <fullName evidence="3">GNAT family N-acetyltransferase</fullName>
    </recommendedName>
</protein>
<proteinExistence type="predicted"/>
<gene>
    <name evidence="1" type="ORF">KGF86_10625</name>
</gene>
<evidence type="ECO:0008006" key="3">
    <source>
        <dbReference type="Google" id="ProtNLM"/>
    </source>
</evidence>
<name>A0ABS5MEB2_9BACI</name>
<organism evidence="1 2">
    <name type="scientific">Ornithinibacillus massiliensis</name>
    <dbReference type="NCBI Taxonomy" id="1944633"/>
    <lineage>
        <taxon>Bacteria</taxon>
        <taxon>Bacillati</taxon>
        <taxon>Bacillota</taxon>
        <taxon>Bacilli</taxon>
        <taxon>Bacillales</taxon>
        <taxon>Bacillaceae</taxon>
        <taxon>Ornithinibacillus</taxon>
    </lineage>
</organism>